<sequence>MSFNRKLAIASVMSAFVFAPVFSSPADAQQKTTSAPLQSVAEAGFRNWLSSFEKSGAKLAPLKTRYDAATDTLSVEGLAVSWQQADNTGNASGSFQFGIESLTIKSFQSNSQGLAFQSLTADGLTMISPAAPQSGLKVARFEAANGQIPSLASFVPDPTKPFTTQIRLMRLLASAKIGSVSANTVDIGGKALVNKFSLEDLSGAKARSVKMSALKTEIAPVDASSQSVGSVSAEDIEFTNIDFDPYFRLFETSAYLDSGSARAWTNMIESLTVHGLKVDNGAIVFGLATGKVGPLKVKQFNQNLTDIFDRSAFDPGFLVANPQDAEKVAQAVRDSFAIEAMAADGLTVQGKNQSGTFTLSLDKAAIERFTGNSISRVVANGLTVADTTGEVKLSNLDVGNINLVPVQVGGEKTSRTGETANTVIVPAIGAIKADRLSIKLQQMSASLDNLDLSMAYFIGATPTNVKLKLDHLKFLADQVANPSIRQTLTDLGYSEIDLSLNFAGVWDDSSSSVLIDDLSLVGTDMGTLSVSGAFAGITRAGLGSPTLVLPQELEKAGIRNLRMTFQNDSLFDRFVGKLASANGKSVDEIKKLLSSSLPNMFAGIAPADIRNRFVFAGISFLNSPQVLTFGASPSSAVSLQDVAAGIREPAKLPSLLNIEVSANNRR</sequence>
<keyword evidence="3" id="KW-1185">Reference proteome</keyword>
<evidence type="ECO:0008006" key="4">
    <source>
        <dbReference type="Google" id="ProtNLM"/>
    </source>
</evidence>
<dbReference type="OrthoDB" id="8416542at2"/>
<organism evidence="2 3">
    <name type="scientific">Aliirhizobium smilacinae</name>
    <dbReference type="NCBI Taxonomy" id="1395944"/>
    <lineage>
        <taxon>Bacteria</taxon>
        <taxon>Pseudomonadati</taxon>
        <taxon>Pseudomonadota</taxon>
        <taxon>Alphaproteobacteria</taxon>
        <taxon>Hyphomicrobiales</taxon>
        <taxon>Rhizobiaceae</taxon>
        <taxon>Aliirhizobium</taxon>
    </lineage>
</organism>
<dbReference type="EMBL" id="VDMN01000001">
    <property type="protein sequence ID" value="TNM65329.1"/>
    <property type="molecule type" value="Genomic_DNA"/>
</dbReference>
<comment type="caution">
    <text evidence="2">The sequence shown here is derived from an EMBL/GenBank/DDBJ whole genome shotgun (WGS) entry which is preliminary data.</text>
</comment>
<proteinExistence type="predicted"/>
<protein>
    <recommendedName>
        <fullName evidence="4">DUF945 domain-containing protein</fullName>
    </recommendedName>
</protein>
<feature type="signal peptide" evidence="1">
    <location>
        <begin position="1"/>
        <end position="28"/>
    </location>
</feature>
<evidence type="ECO:0000313" key="3">
    <source>
        <dbReference type="Proteomes" id="UP000311605"/>
    </source>
</evidence>
<evidence type="ECO:0000313" key="2">
    <source>
        <dbReference type="EMBL" id="TNM65329.1"/>
    </source>
</evidence>
<dbReference type="Proteomes" id="UP000311605">
    <property type="component" value="Unassembled WGS sequence"/>
</dbReference>
<dbReference type="RefSeq" id="WP_139672841.1">
    <property type="nucleotide sequence ID" value="NZ_VDMN01000001.1"/>
</dbReference>
<feature type="chain" id="PRO_5022685135" description="DUF945 domain-containing protein" evidence="1">
    <location>
        <begin position="29"/>
        <end position="666"/>
    </location>
</feature>
<accession>A0A5C4XPZ7</accession>
<gene>
    <name evidence="2" type="ORF">FHP24_03370</name>
</gene>
<reference evidence="2 3" key="1">
    <citation type="submission" date="2019-06" db="EMBL/GenBank/DDBJ databases">
        <title>The draft genome of Rhizobium smilacinae PTYR-5.</title>
        <authorList>
            <person name="Liu L."/>
            <person name="Li L."/>
            <person name="Zhang X."/>
        </authorList>
    </citation>
    <scope>NUCLEOTIDE SEQUENCE [LARGE SCALE GENOMIC DNA]</scope>
    <source>
        <strain evidence="2 3">PTYR-5</strain>
    </source>
</reference>
<keyword evidence="1" id="KW-0732">Signal</keyword>
<name>A0A5C4XPZ7_9HYPH</name>
<dbReference type="AlphaFoldDB" id="A0A5C4XPZ7"/>
<evidence type="ECO:0000256" key="1">
    <source>
        <dbReference type="SAM" id="SignalP"/>
    </source>
</evidence>